<dbReference type="InterPro" id="IPR035986">
    <property type="entry name" value="PKD_dom_sf"/>
</dbReference>
<reference evidence="5" key="1">
    <citation type="submission" date="2011-04" db="EMBL/GenBank/DDBJ databases">
        <title>Complete sequence of Cellvibrio gilvus ATCC 13127.</title>
        <authorList>
            <person name="Lucas S."/>
            <person name="Han J."/>
            <person name="Lapidus A."/>
            <person name="Cheng J.-F."/>
            <person name="Goodwin L."/>
            <person name="Pitluck S."/>
            <person name="Peters L."/>
            <person name="Munk A."/>
            <person name="Detter J.C."/>
            <person name="Han C."/>
            <person name="Tapia R."/>
            <person name="Land M."/>
            <person name="Hauser L."/>
            <person name="Kyrpides N."/>
            <person name="Ivanova N."/>
            <person name="Ovchinnikova G."/>
            <person name="Pagani I."/>
            <person name="Mead D."/>
            <person name="Brumm P."/>
            <person name="Woyke T."/>
        </authorList>
    </citation>
    <scope>NUCLEOTIDE SEQUENCE [LARGE SCALE GENOMIC DNA]</scope>
    <source>
        <strain evidence="5">ATCC 13127 / NRRL B-14078</strain>
    </source>
</reference>
<feature type="chain" id="PRO_5003367153" evidence="2">
    <location>
        <begin position="28"/>
        <end position="1206"/>
    </location>
</feature>
<dbReference type="InterPro" id="IPR000601">
    <property type="entry name" value="PKD_dom"/>
</dbReference>
<feature type="region of interest" description="Disordered" evidence="1">
    <location>
        <begin position="479"/>
        <end position="503"/>
    </location>
</feature>
<organism evidence="4 5">
    <name type="scientific">Cellulomonas gilvus (strain ATCC 13127 / NRRL B-14078)</name>
    <name type="common">Cellvibrio gilvus</name>
    <dbReference type="NCBI Taxonomy" id="593907"/>
    <lineage>
        <taxon>Bacteria</taxon>
        <taxon>Bacillati</taxon>
        <taxon>Actinomycetota</taxon>
        <taxon>Actinomycetes</taxon>
        <taxon>Micrococcales</taxon>
        <taxon>Cellulomonadaceae</taxon>
        <taxon>Cellulomonas</taxon>
    </lineage>
</organism>
<dbReference type="HOGENOM" id="CLU_011261_0_0_11"/>
<dbReference type="SUPFAM" id="SSF101908">
    <property type="entry name" value="Putative isomerase YbhE"/>
    <property type="match status" value="1"/>
</dbReference>
<dbReference type="SUPFAM" id="SSF49299">
    <property type="entry name" value="PKD domain"/>
    <property type="match status" value="2"/>
</dbReference>
<sequence precursor="true">MRRWIAGAAAAALGVSLAVVSTPAAQAYQVPQDKLVGEVAANFTPHVLDGQVNAIAQVGNMIVLGGEFTRVRSATSTTELARTNLVAFNATTGAISSTFQPNASGEVTAVIPAGDGQSVYVGGSFNTIAGQSTPSLARIRVSDGAPVGGFVVPTFSGRVKDLRLVGNRLWIAGTFTHVAGKRQPALATVNATTGAFDPYMSLALEGVHNGGNTTIVKIDVNPQGTRLVGIGNVDTLQGVQNHQLFMLDLTGASAQPADWQTNFYTSACASAFTSYMRDLDFSPDGTYFVVTTTGAYGGANSACDVTARWETAASGTGITPTWTDYTGGDTTYAVAVTGTAVYTGGHARWQNNPYAGDSAGPGAVSRPGIAALDPKNGLPFSWNPTRTRGVGVFDLLATPTGLWVGSDTDRIGAYQYKGRIAFLPLSGGWDVPQTPAATLGGSIYSAGSLSAPTDPSYLYRINAGGAAVPSTDAGPAWAADTSATSPLRIGGPNSASYSPSVTRSATLPSTTPLSIFDTERWDDTAAPEMQWNLPVTAGLPIKVRLFFANRYSGTQNPGQRVFDVQLDGATVIDDYDIAADVGHNVGTVKEFTTTSDGTVNIRLTHGVENPLINGIEIVRTDLPPFVSGADQLSRTPYDGTTVGATAAVPNGGIAFSGVRGIFMSLGQAYIAGADGSFTRRTFDGTTWGAPHAVDTSDQLTPLAAWHDEITRMTGLFFDGPSGRMYFTLAGQNALYYRYLTPESDVVGAVRYTAASNVTGVDLTQVRGMFQANGKLYFGTPSGNLVRTDWTGTAPAAGTATTVSGPALDGHRWDARALFVFQSEDGTAPNIPPTASFSVTCEDQECAFDAGASADVDGTVAHYAWDFGDGATGSGKAVTHTYAGSGTYPVVLTVTDDRDGEAQATQQLSVTYAYADPVAAFEATCTPARVCSFDASGSSDADGPIASFAWDFGDGEVGDGETASHTYGADGDFTVTLTVTDAQGATATADRVVSVELPVVQVEFVGAQSANANTARFATTAPAQVQAGDQLVAILTWNSPTATTTAPAGWTPLGPATSSAQLATRVWTRTATAADAGAEVAFPMSAITKGSLAVLAYRGAEPLTASDLAVDLETVAQTGHTTPTVTVPQNAVVLSYWADKSSATTTWTLPAGVTSRGLSVGSGSGRAVAAFGDSGPLAAGSAGGWTAVADSANAKAVMASLVLTPAG</sequence>
<dbReference type="eggNOG" id="COG3055">
    <property type="taxonomic scope" value="Bacteria"/>
</dbReference>
<gene>
    <name evidence="4" type="ordered locus">Celgi_0614</name>
</gene>
<keyword evidence="2" id="KW-0732">Signal</keyword>
<dbReference type="CDD" id="cd00146">
    <property type="entry name" value="PKD"/>
    <property type="match status" value="2"/>
</dbReference>
<dbReference type="eggNOG" id="COG3291">
    <property type="taxonomic scope" value="Bacteria"/>
</dbReference>
<name>F8A6S4_CELGA</name>
<evidence type="ECO:0000256" key="2">
    <source>
        <dbReference type="SAM" id="SignalP"/>
    </source>
</evidence>
<dbReference type="GO" id="GO:0005975">
    <property type="term" value="P:carbohydrate metabolic process"/>
    <property type="evidence" value="ECO:0007669"/>
    <property type="project" value="UniProtKB-ARBA"/>
</dbReference>
<accession>F8A6S4</accession>
<keyword evidence="5" id="KW-1185">Reference proteome</keyword>
<proteinExistence type="predicted"/>
<feature type="compositionally biased region" description="Polar residues" evidence="1">
    <location>
        <begin position="493"/>
        <end position="503"/>
    </location>
</feature>
<protein>
    <submittedName>
        <fullName evidence="4">PKD domain containing protein</fullName>
    </submittedName>
</protein>
<evidence type="ECO:0000313" key="4">
    <source>
        <dbReference type="EMBL" id="AEI11134.1"/>
    </source>
</evidence>
<dbReference type="Proteomes" id="UP000000485">
    <property type="component" value="Chromosome"/>
</dbReference>
<evidence type="ECO:0000256" key="1">
    <source>
        <dbReference type="SAM" id="MobiDB-lite"/>
    </source>
</evidence>
<feature type="domain" description="PKD" evidence="3">
    <location>
        <begin position="937"/>
        <end position="1001"/>
    </location>
</feature>
<dbReference type="EMBL" id="CP002665">
    <property type="protein sequence ID" value="AEI11134.1"/>
    <property type="molecule type" value="Genomic_DNA"/>
</dbReference>
<dbReference type="Gene3D" id="2.80.10.50">
    <property type="match status" value="1"/>
</dbReference>
<dbReference type="InterPro" id="IPR021720">
    <property type="entry name" value="Malectin_dom"/>
</dbReference>
<evidence type="ECO:0000313" key="5">
    <source>
        <dbReference type="Proteomes" id="UP000000485"/>
    </source>
</evidence>
<dbReference type="AlphaFoldDB" id="F8A6S4"/>
<dbReference type="Gene3D" id="2.60.120.430">
    <property type="entry name" value="Galactose-binding lectin"/>
    <property type="match status" value="1"/>
</dbReference>
<dbReference type="InterPro" id="IPR013783">
    <property type="entry name" value="Ig-like_fold"/>
</dbReference>
<dbReference type="KEGG" id="cga:Celgi_0614"/>
<dbReference type="RefSeq" id="WP_013882657.1">
    <property type="nucleotide sequence ID" value="NC_015671.1"/>
</dbReference>
<dbReference type="STRING" id="593907.Celgi_0614"/>
<dbReference type="OrthoDB" id="9802683at2"/>
<dbReference type="Gene3D" id="2.60.40.10">
    <property type="entry name" value="Immunoglobulins"/>
    <property type="match status" value="2"/>
</dbReference>
<dbReference type="SMART" id="SM00089">
    <property type="entry name" value="PKD"/>
    <property type="match status" value="2"/>
</dbReference>
<feature type="domain" description="PKD" evidence="3">
    <location>
        <begin position="828"/>
        <end position="910"/>
    </location>
</feature>
<feature type="signal peptide" evidence="2">
    <location>
        <begin position="1"/>
        <end position="27"/>
    </location>
</feature>
<dbReference type="Pfam" id="PF18911">
    <property type="entry name" value="PKD_4"/>
    <property type="match status" value="2"/>
</dbReference>
<dbReference type="PROSITE" id="PS50093">
    <property type="entry name" value="PKD"/>
    <property type="match status" value="2"/>
</dbReference>
<dbReference type="Pfam" id="PF11721">
    <property type="entry name" value="Malectin"/>
    <property type="match status" value="1"/>
</dbReference>
<evidence type="ECO:0000259" key="3">
    <source>
        <dbReference type="PROSITE" id="PS50093"/>
    </source>
</evidence>
<dbReference type="InterPro" id="IPR022409">
    <property type="entry name" value="PKD/Chitinase_dom"/>
</dbReference>